<dbReference type="InterPro" id="IPR027417">
    <property type="entry name" value="P-loop_NTPase"/>
</dbReference>
<evidence type="ECO:0000259" key="2">
    <source>
        <dbReference type="Pfam" id="PF01966"/>
    </source>
</evidence>
<protein>
    <submittedName>
        <fullName evidence="3">AAA family ATPase</fullName>
    </submittedName>
</protein>
<dbReference type="InterPro" id="IPR006674">
    <property type="entry name" value="HD_domain"/>
</dbReference>
<dbReference type="SUPFAM" id="SSF52540">
    <property type="entry name" value="P-loop containing nucleoside triphosphate hydrolases"/>
    <property type="match status" value="1"/>
</dbReference>
<dbReference type="Gene3D" id="1.10.3090.10">
    <property type="entry name" value="cca-adding enzyme, domain 2"/>
    <property type="match status" value="1"/>
</dbReference>
<gene>
    <name evidence="3" type="ORF">O0S08_50975</name>
</gene>
<dbReference type="NCBIfam" id="TIGR00277">
    <property type="entry name" value="HDIG"/>
    <property type="match status" value="1"/>
</dbReference>
<accession>A0ABY7H5D7</accession>
<feature type="domain" description="HD" evidence="2">
    <location>
        <begin position="61"/>
        <end position="139"/>
    </location>
</feature>
<dbReference type="Proteomes" id="UP001164459">
    <property type="component" value="Chromosome"/>
</dbReference>
<sequence>MLLPYPCPADPATSTAVPWDSLSEPWIAPMAACPQDPEHHAEGDVWTHTKMVCEALVGLPGWQALAPADREVVFASALLHDIAKPVCTRVEDGRIRQPGHSPRGALMVRAMLWKLGVDPVVRERITALVRTHQIPFFLIDQDDARRRAAKISQTVRCDHLALLTRADALGRICRDPQRLLDNIDLFVDFCAEHECLDRPWTFPSAHTRFVYFRSEDRDPRFAVHDDTRCEVVLMSGLPGSGKDHWIAHNLDLPVISLDALREELDVDHGGPQHAVIQAAREQAREYLRRSQPFVWNATNLSRDLRGRLIDLCADYGARVRIVFLDTPYRRMMRQNREREAQVPVAAIERMLARWEPPDLTEAHHVEWVLQGD</sequence>
<dbReference type="PANTHER" id="PTHR47545">
    <property type="entry name" value="MULTIFUNCTIONAL CCA PROTEIN"/>
    <property type="match status" value="1"/>
</dbReference>
<dbReference type="PANTHER" id="PTHR47545:SF1">
    <property type="entry name" value="MULTIFUNCTIONAL CCA PROTEIN"/>
    <property type="match status" value="1"/>
</dbReference>
<evidence type="ECO:0000313" key="3">
    <source>
        <dbReference type="EMBL" id="WAS94508.1"/>
    </source>
</evidence>
<dbReference type="InterPro" id="IPR006675">
    <property type="entry name" value="HDIG_dom"/>
</dbReference>
<dbReference type="EMBL" id="CP114040">
    <property type="protein sequence ID" value="WAS94508.1"/>
    <property type="molecule type" value="Genomic_DNA"/>
</dbReference>
<evidence type="ECO:0000313" key="4">
    <source>
        <dbReference type="Proteomes" id="UP001164459"/>
    </source>
</evidence>
<evidence type="ECO:0000256" key="1">
    <source>
        <dbReference type="ARBA" id="ARBA00022741"/>
    </source>
</evidence>
<dbReference type="RefSeq" id="WP_269036845.1">
    <property type="nucleotide sequence ID" value="NZ_CP114040.1"/>
</dbReference>
<keyword evidence="4" id="KW-1185">Reference proteome</keyword>
<dbReference type="InterPro" id="IPR003607">
    <property type="entry name" value="HD/PDEase_dom"/>
</dbReference>
<dbReference type="InterPro" id="IPR050124">
    <property type="entry name" value="tRNA_CCA-adding_enzyme"/>
</dbReference>
<dbReference type="SUPFAM" id="SSF109604">
    <property type="entry name" value="HD-domain/PDEase-like"/>
    <property type="match status" value="1"/>
</dbReference>
<organism evidence="3 4">
    <name type="scientific">Nannocystis punicea</name>
    <dbReference type="NCBI Taxonomy" id="2995304"/>
    <lineage>
        <taxon>Bacteria</taxon>
        <taxon>Pseudomonadati</taxon>
        <taxon>Myxococcota</taxon>
        <taxon>Polyangia</taxon>
        <taxon>Nannocystales</taxon>
        <taxon>Nannocystaceae</taxon>
        <taxon>Nannocystis</taxon>
    </lineage>
</organism>
<keyword evidence="1" id="KW-0547">Nucleotide-binding</keyword>
<dbReference type="CDD" id="cd00077">
    <property type="entry name" value="HDc"/>
    <property type="match status" value="1"/>
</dbReference>
<dbReference type="Pfam" id="PF13671">
    <property type="entry name" value="AAA_33"/>
    <property type="match status" value="1"/>
</dbReference>
<name>A0ABY7H5D7_9BACT</name>
<proteinExistence type="predicted"/>
<reference evidence="3" key="1">
    <citation type="submission" date="2022-11" db="EMBL/GenBank/DDBJ databases">
        <title>Minimal conservation of predation-associated metabolite biosynthetic gene clusters underscores biosynthetic potential of Myxococcota including descriptions for ten novel species: Archangium lansinium sp. nov., Myxococcus landrumus sp. nov., Nannocystis bai.</title>
        <authorList>
            <person name="Ahearne A."/>
            <person name="Stevens C."/>
            <person name="Dowd S."/>
        </authorList>
    </citation>
    <scope>NUCLEOTIDE SEQUENCE</scope>
    <source>
        <strain evidence="3">Fl3</strain>
    </source>
</reference>
<dbReference type="Pfam" id="PF01966">
    <property type="entry name" value="HD"/>
    <property type="match status" value="1"/>
</dbReference>
<dbReference type="Gene3D" id="3.40.50.300">
    <property type="entry name" value="P-loop containing nucleotide triphosphate hydrolases"/>
    <property type="match status" value="1"/>
</dbReference>